<evidence type="ECO:0000259" key="9">
    <source>
        <dbReference type="PROSITE" id="PS51671"/>
    </source>
</evidence>
<keyword evidence="4 8" id="KW-0378">Hydrolase</keyword>
<dbReference type="Pfam" id="PF01966">
    <property type="entry name" value="HD"/>
    <property type="match status" value="1"/>
</dbReference>
<dbReference type="Gene3D" id="1.10.3210.10">
    <property type="entry name" value="Hypothetical protein af1432"/>
    <property type="match status" value="1"/>
</dbReference>
<dbReference type="InterPro" id="IPR002934">
    <property type="entry name" value="Polymerase_NTP_transf_dom"/>
</dbReference>
<keyword evidence="3" id="KW-0677">Repeat</keyword>
<evidence type="ECO:0000256" key="6">
    <source>
        <dbReference type="ARBA" id="ARBA00023268"/>
    </source>
</evidence>
<dbReference type="AlphaFoldDB" id="A0A806JCM3"/>
<dbReference type="InterPro" id="IPR002912">
    <property type="entry name" value="ACT_dom"/>
</dbReference>
<feature type="domain" description="ACT" evidence="9">
    <location>
        <begin position="793"/>
        <end position="864"/>
    </location>
</feature>
<gene>
    <name evidence="8 11" type="primary">glnD</name>
    <name evidence="11" type="ORF">K756_07535</name>
</gene>
<evidence type="ECO:0000259" key="10">
    <source>
        <dbReference type="PROSITE" id="PS51831"/>
    </source>
</evidence>
<feature type="domain" description="ACT" evidence="9">
    <location>
        <begin position="686"/>
        <end position="767"/>
    </location>
</feature>
<dbReference type="NCBIfam" id="TIGR01693">
    <property type="entry name" value="UTase_glnD"/>
    <property type="match status" value="1"/>
</dbReference>
<keyword evidence="5 8" id="KW-0460">Magnesium</keyword>
<comment type="domain">
    <text evidence="8">Has four distinct domains: an N-terminal nucleotidyltransferase (NT) domain responsible for UTase activity, a central HD domain that encodes UR activity, and two C-terminal ACT domains that seem to have a role in glutamine sensing.</text>
</comment>
<comment type="catalytic activity">
    <reaction evidence="8">
        <text>[protein-PII]-L-tyrosine + UTP = [protein-PII]-uridylyl-L-tyrosine + diphosphate</text>
        <dbReference type="Rhea" id="RHEA:13673"/>
        <dbReference type="Rhea" id="RHEA-COMP:12147"/>
        <dbReference type="Rhea" id="RHEA-COMP:12148"/>
        <dbReference type="ChEBI" id="CHEBI:33019"/>
        <dbReference type="ChEBI" id="CHEBI:46398"/>
        <dbReference type="ChEBI" id="CHEBI:46858"/>
        <dbReference type="ChEBI" id="CHEBI:90602"/>
        <dbReference type="EC" id="2.7.7.59"/>
    </reaction>
</comment>
<evidence type="ECO:0000313" key="12">
    <source>
        <dbReference type="Proteomes" id="UP000014672"/>
    </source>
</evidence>
<evidence type="ECO:0000256" key="7">
    <source>
        <dbReference type="ARBA" id="ARBA00047968"/>
    </source>
</evidence>
<evidence type="ECO:0000256" key="2">
    <source>
        <dbReference type="ARBA" id="ARBA00022695"/>
    </source>
</evidence>
<dbReference type="InterPro" id="IPR013546">
    <property type="entry name" value="PII_UdlTrfase/GS_AdlTrfase"/>
</dbReference>
<dbReference type="InterPro" id="IPR045865">
    <property type="entry name" value="ACT-like_dom_sf"/>
</dbReference>
<keyword evidence="6 8" id="KW-0511">Multifunctional enzyme</keyword>
<dbReference type="SUPFAM" id="SSF81593">
    <property type="entry name" value="Nucleotidyltransferase substrate binding subunit/domain"/>
    <property type="match status" value="1"/>
</dbReference>
<dbReference type="GO" id="GO:0008893">
    <property type="term" value="F:guanosine-3',5'-bis(diphosphate) 3'-diphosphatase activity"/>
    <property type="evidence" value="ECO:0007669"/>
    <property type="project" value="UniProtKB-EC"/>
</dbReference>
<dbReference type="Proteomes" id="UP000014672">
    <property type="component" value="Chromosome"/>
</dbReference>
<accession>A0A806JCM3</accession>
<dbReference type="PROSITE" id="PS51831">
    <property type="entry name" value="HD"/>
    <property type="match status" value="1"/>
</dbReference>
<dbReference type="InterPro" id="IPR006674">
    <property type="entry name" value="HD_domain"/>
</dbReference>
<dbReference type="CDD" id="cd00077">
    <property type="entry name" value="HDc"/>
    <property type="match status" value="1"/>
</dbReference>
<comment type="function">
    <text evidence="8">Modifies, by uridylylation and deuridylylation, the PII regulatory proteins (GlnB and homologs), in response to the nitrogen status of the cell that GlnD senses through the glutamine level. Under low glutamine levels, catalyzes the conversion of the PII proteins and UTP to PII-UMP and PPi, while under higher glutamine levels, GlnD hydrolyzes PII-UMP to PII and UMP (deuridylylation). Thus, controls uridylylation state and activity of the PII proteins, and plays an important role in the regulation of nitrogen metabolism.</text>
</comment>
<proteinExistence type="inferred from homology"/>
<dbReference type="CDD" id="cd04899">
    <property type="entry name" value="ACT_ACR-UUR-like_2"/>
    <property type="match status" value="1"/>
</dbReference>
<evidence type="ECO:0000256" key="5">
    <source>
        <dbReference type="ARBA" id="ARBA00022842"/>
    </source>
</evidence>
<sequence>MLKLTAMIDTQTLKTELQQFNSTQKSLFSTEDIKNLLEQRSHFYDDLLTTLWQQFGLMERQDLALVAVGGYGRREMFPLSDLDILVLSEQPLDEQTQNQLNQLFNLLWDCKFQLGASVRTLAECVEVGRAEISVATNMFESRFLLGNEALWQQLMSKLFHAEFWSIQAFFEAKMAEKNERYARYHNTSYNLEPDLKHSPGGLRDLHLLSWIMLRHYGLYSLESLFSRGLLYPEEFIELQQAQHTLFRMRFALHLQLKRYDNRLRFDRQLQLSEQLGYQGEGNQPVEAMMKDFFQATQSISQLTQLLLNHFHQEVLQALQNVQQKQPLDDYFYLQGEQLICSNTLIFKQQPERILDLFFYLTQHTQVRVASTTLRQLRLALQTLNQPLCELPQARHRFIRLFSQPDVVKRAIMPMHQLGVLTAYLPQWVGIQGLMQFDLFHIYTVDEHTVQVMLKLESFLQQENAEKHPLCCRLFPTLADRPLLYLSALFHDIAKGREGDHAQVGAEDMRAFAQQHGFSQEQSDYMAWLVAEHLTMSITAQRRDIHDPDVVKTFANVVKNPTALAALTCLTVADICATNETLWNDWKRSLFLKLFQFTEQQLQLGSEETINHQQLSQAHQQQAYVQLEALLSAEQKTRLLQFWQSCPESYFVRNSPTQLYWHALHYLKDPALPMVLISNQYARGATEIFVHCQDQAQLFARIAQTLSQKKVSIHDAQILTSDHGLVLDSFIITEMNGEPLDDERSEQIQSALVKTLLANTEKVFNPSKKSVKHQAFKRKTKIRFLANSQPNQTAFELFTLDREGLLAQIGYIFGQLKLNLINAKITTIGERVEDFFVVSNQQNGALAEEEQAMLKQHLLAMLEQE</sequence>
<dbReference type="PROSITE" id="PS51671">
    <property type="entry name" value="ACT"/>
    <property type="match status" value="2"/>
</dbReference>
<feature type="region of interest" description="Uridylyl-removing" evidence="8">
    <location>
        <begin position="327"/>
        <end position="685"/>
    </location>
</feature>
<dbReference type="NCBIfam" id="NF002487">
    <property type="entry name" value="PRK01759.1"/>
    <property type="match status" value="1"/>
</dbReference>
<keyword evidence="1 8" id="KW-0808">Transferase</keyword>
<dbReference type="CDD" id="cd04900">
    <property type="entry name" value="ACT_UUR-like_1"/>
    <property type="match status" value="1"/>
</dbReference>
<dbReference type="KEGG" id="hpaz:K756_07535"/>
<dbReference type="GO" id="GO:0006808">
    <property type="term" value="P:regulation of nitrogen utilization"/>
    <property type="evidence" value="ECO:0007669"/>
    <property type="project" value="UniProtKB-UniRule"/>
</dbReference>
<evidence type="ECO:0000256" key="1">
    <source>
        <dbReference type="ARBA" id="ARBA00022679"/>
    </source>
</evidence>
<dbReference type="GO" id="GO:0008773">
    <property type="term" value="F:[protein-PII] uridylyltransferase activity"/>
    <property type="evidence" value="ECO:0007669"/>
    <property type="project" value="UniProtKB-UniRule"/>
</dbReference>
<dbReference type="Pfam" id="PF08335">
    <property type="entry name" value="GlnD_UR_UTase"/>
    <property type="match status" value="1"/>
</dbReference>
<dbReference type="SUPFAM" id="SSF109604">
    <property type="entry name" value="HD-domain/PDEase-like"/>
    <property type="match status" value="1"/>
</dbReference>
<dbReference type="EMBL" id="CP005384">
    <property type="protein sequence ID" value="AGO16655.1"/>
    <property type="molecule type" value="Genomic_DNA"/>
</dbReference>
<evidence type="ECO:0000256" key="8">
    <source>
        <dbReference type="HAMAP-Rule" id="MF_00277"/>
    </source>
</evidence>
<evidence type="ECO:0000313" key="11">
    <source>
        <dbReference type="EMBL" id="AGO16655.1"/>
    </source>
</evidence>
<feature type="domain" description="HD" evidence="10">
    <location>
        <begin position="444"/>
        <end position="566"/>
    </location>
</feature>
<dbReference type="SMART" id="SM00471">
    <property type="entry name" value="HDc"/>
    <property type="match status" value="1"/>
</dbReference>
<feature type="region of interest" description="Uridylyltransferase" evidence="8">
    <location>
        <begin position="1"/>
        <end position="326"/>
    </location>
</feature>
<dbReference type="SUPFAM" id="SSF81301">
    <property type="entry name" value="Nucleotidyltransferase"/>
    <property type="match status" value="1"/>
</dbReference>
<dbReference type="EC" id="2.7.7.59" evidence="8"/>
<dbReference type="GO" id="GO:0008081">
    <property type="term" value="F:phosphoric diester hydrolase activity"/>
    <property type="evidence" value="ECO:0007669"/>
    <property type="project" value="UniProtKB-UniRule"/>
</dbReference>
<comment type="catalytic activity">
    <reaction evidence="7">
        <text>guanosine 3',5'-bis(diphosphate) + H2O = GDP + diphosphate + H(+)</text>
        <dbReference type="Rhea" id="RHEA:14253"/>
        <dbReference type="ChEBI" id="CHEBI:15377"/>
        <dbReference type="ChEBI" id="CHEBI:15378"/>
        <dbReference type="ChEBI" id="CHEBI:33019"/>
        <dbReference type="ChEBI" id="CHEBI:58189"/>
        <dbReference type="ChEBI" id="CHEBI:77828"/>
        <dbReference type="EC" id="3.1.7.2"/>
    </reaction>
</comment>
<evidence type="ECO:0000256" key="3">
    <source>
        <dbReference type="ARBA" id="ARBA00022737"/>
    </source>
</evidence>
<dbReference type="InterPro" id="IPR043519">
    <property type="entry name" value="NT_sf"/>
</dbReference>
<comment type="catalytic activity">
    <reaction evidence="8">
        <text>[protein-PII]-uridylyl-L-tyrosine + H2O = [protein-PII]-L-tyrosine + UMP + H(+)</text>
        <dbReference type="Rhea" id="RHEA:48600"/>
        <dbReference type="Rhea" id="RHEA-COMP:12147"/>
        <dbReference type="Rhea" id="RHEA-COMP:12148"/>
        <dbReference type="ChEBI" id="CHEBI:15377"/>
        <dbReference type="ChEBI" id="CHEBI:15378"/>
        <dbReference type="ChEBI" id="CHEBI:46858"/>
        <dbReference type="ChEBI" id="CHEBI:57865"/>
        <dbReference type="ChEBI" id="CHEBI:90602"/>
    </reaction>
</comment>
<dbReference type="PANTHER" id="PTHR47320:SF1">
    <property type="entry name" value="BIFUNCTIONAL URIDYLYLTRANSFERASE_URIDYLYL-REMOVING ENZYME"/>
    <property type="match status" value="1"/>
</dbReference>
<dbReference type="HAMAP" id="MF_00277">
    <property type="entry name" value="PII_uridylyl_transf"/>
    <property type="match status" value="1"/>
</dbReference>
<dbReference type="PANTHER" id="PTHR47320">
    <property type="entry name" value="BIFUNCTIONAL URIDYLYLTRANSFERASE/URIDYLYL-REMOVING ENZYME"/>
    <property type="match status" value="1"/>
</dbReference>
<protein>
    <recommendedName>
        <fullName evidence="8">Bifunctional uridylyltransferase/uridylyl-removing enzyme</fullName>
        <shortName evidence="8">UTase/UR</shortName>
    </recommendedName>
    <alternativeName>
        <fullName evidence="8">Bifunctional [protein-PII] modification enzyme</fullName>
    </alternativeName>
    <alternativeName>
        <fullName evidence="8">Bifunctional nitrogen sensor protein</fullName>
    </alternativeName>
    <domain>
        <recommendedName>
            <fullName evidence="8">[Protein-PII] uridylyltransferase</fullName>
            <shortName evidence="8">PII uridylyltransferase</shortName>
            <shortName evidence="8">UTase</shortName>
            <ecNumber evidence="8">2.7.7.59</ecNumber>
        </recommendedName>
    </domain>
    <domain>
        <recommendedName>
            <fullName evidence="8">[Protein-PII]-UMP uridylyl-removing enzyme</fullName>
            <shortName evidence="8">UR</shortName>
            <ecNumber evidence="8">3.1.4.-</ecNumber>
        </recommendedName>
    </domain>
</protein>
<reference evidence="11 12" key="1">
    <citation type="journal article" date="2013" name="PLoS ONE">
        <title>Complete Genome Analysis of a Haemophilus parasuis Serovar 12 Strain from China.</title>
        <authorList>
            <person name="Li Y."/>
            <person name="Kwok A.H."/>
            <person name="Jiang J."/>
            <person name="Zou Y."/>
            <person name="Zheng F."/>
            <person name="Chen P."/>
            <person name="Hou C."/>
            <person name="Leung F.C."/>
            <person name="Jiang P."/>
        </authorList>
    </citation>
    <scope>NUCLEOTIDE SEQUENCE [LARGE SCALE GENOMIC DNA]</scope>
    <source>
        <strain evidence="11 12">ZJ0906</strain>
    </source>
</reference>
<dbReference type="EC" id="3.1.4.-" evidence="8"/>
<comment type="similarity">
    <text evidence="8">Belongs to the GlnD family.</text>
</comment>
<evidence type="ECO:0000256" key="4">
    <source>
        <dbReference type="ARBA" id="ARBA00022801"/>
    </source>
</evidence>
<keyword evidence="2 8" id="KW-0548">Nucleotidyltransferase</keyword>
<dbReference type="Pfam" id="PF01909">
    <property type="entry name" value="NTP_transf_2"/>
    <property type="match status" value="1"/>
</dbReference>
<dbReference type="InterPro" id="IPR010043">
    <property type="entry name" value="UTase/UR"/>
</dbReference>
<dbReference type="InterPro" id="IPR003607">
    <property type="entry name" value="HD/PDEase_dom"/>
</dbReference>
<dbReference type="CDD" id="cd05401">
    <property type="entry name" value="NT_GlnE_GlnD_like"/>
    <property type="match status" value="1"/>
</dbReference>
<comment type="cofactor">
    <cofactor evidence="8">
        <name>Mg(2+)</name>
        <dbReference type="ChEBI" id="CHEBI:18420"/>
    </cofactor>
</comment>
<comment type="activity regulation">
    <text evidence="8">Uridylyltransferase (UTase) activity is inhibited by glutamine, while glutamine activates uridylyl-removing (UR) activity.</text>
</comment>
<organism evidence="11 12">
    <name type="scientific">Glaesserella parasuis ZJ0906</name>
    <dbReference type="NCBI Taxonomy" id="1322346"/>
    <lineage>
        <taxon>Bacteria</taxon>
        <taxon>Pseudomonadati</taxon>
        <taxon>Pseudomonadota</taxon>
        <taxon>Gammaproteobacteria</taxon>
        <taxon>Pasteurellales</taxon>
        <taxon>Pasteurellaceae</taxon>
        <taxon>Glaesserella</taxon>
    </lineage>
</organism>
<dbReference type="PIRSF" id="PIRSF006288">
    <property type="entry name" value="PII_uridyltransf"/>
    <property type="match status" value="1"/>
</dbReference>
<dbReference type="SUPFAM" id="SSF55021">
    <property type="entry name" value="ACT-like"/>
    <property type="match status" value="2"/>
</dbReference>
<name>A0A806JCM3_GLAPU</name>